<dbReference type="Proteomes" id="UP000242715">
    <property type="component" value="Unassembled WGS sequence"/>
</dbReference>
<dbReference type="OrthoDB" id="1434337at2759"/>
<organism evidence="1 2">
    <name type="scientific">Trifolium subterraneum</name>
    <name type="common">Subterranean clover</name>
    <dbReference type="NCBI Taxonomy" id="3900"/>
    <lineage>
        <taxon>Eukaryota</taxon>
        <taxon>Viridiplantae</taxon>
        <taxon>Streptophyta</taxon>
        <taxon>Embryophyta</taxon>
        <taxon>Tracheophyta</taxon>
        <taxon>Spermatophyta</taxon>
        <taxon>Magnoliopsida</taxon>
        <taxon>eudicotyledons</taxon>
        <taxon>Gunneridae</taxon>
        <taxon>Pentapetalae</taxon>
        <taxon>rosids</taxon>
        <taxon>fabids</taxon>
        <taxon>Fabales</taxon>
        <taxon>Fabaceae</taxon>
        <taxon>Papilionoideae</taxon>
        <taxon>50 kb inversion clade</taxon>
        <taxon>NPAAA clade</taxon>
        <taxon>Hologalegina</taxon>
        <taxon>IRL clade</taxon>
        <taxon>Trifolieae</taxon>
        <taxon>Trifolium</taxon>
    </lineage>
</organism>
<reference evidence="2" key="1">
    <citation type="journal article" date="2017" name="Front. Plant Sci.">
        <title>Climate Clever Clovers: New Paradigm to Reduce the Environmental Footprint of Ruminants by Breeding Low Methanogenic Forages Utilizing Haplotype Variation.</title>
        <authorList>
            <person name="Kaur P."/>
            <person name="Appels R."/>
            <person name="Bayer P.E."/>
            <person name="Keeble-Gagnere G."/>
            <person name="Wang J."/>
            <person name="Hirakawa H."/>
            <person name="Shirasawa K."/>
            <person name="Vercoe P."/>
            <person name="Stefanova K."/>
            <person name="Durmic Z."/>
            <person name="Nichols P."/>
            <person name="Revell C."/>
            <person name="Isobe S.N."/>
            <person name="Edwards D."/>
            <person name="Erskine W."/>
        </authorList>
    </citation>
    <scope>NUCLEOTIDE SEQUENCE [LARGE SCALE GENOMIC DNA]</scope>
    <source>
        <strain evidence="2">cv. Daliak</strain>
    </source>
</reference>
<dbReference type="Pfam" id="PF03004">
    <property type="entry name" value="Transposase_24"/>
    <property type="match status" value="1"/>
</dbReference>
<proteinExistence type="predicted"/>
<dbReference type="AlphaFoldDB" id="A0A2Z6NL37"/>
<gene>
    <name evidence="1" type="ORF">TSUD_43130</name>
</gene>
<dbReference type="EMBL" id="DF973934">
    <property type="protein sequence ID" value="GAU42703.1"/>
    <property type="molecule type" value="Genomic_DNA"/>
</dbReference>
<dbReference type="InterPro" id="IPR004252">
    <property type="entry name" value="Probable_transposase_24"/>
</dbReference>
<name>A0A2Z6NL37_TRISU</name>
<evidence type="ECO:0000313" key="2">
    <source>
        <dbReference type="Proteomes" id="UP000242715"/>
    </source>
</evidence>
<protein>
    <submittedName>
        <fullName evidence="1">Uncharacterized protein</fullName>
    </submittedName>
</protein>
<keyword evidence="2" id="KW-1185">Reference proteome</keyword>
<sequence length="136" mass="15531">MDILNSHPPWIDCHSPKSHLCHSWNHHSCNSPHRRRNRISVSFTEIATQLHQNQSNDVLIFIHMFKLSWTGITDYWKSEEFLKISNQNKNNRASKKGGALHTSGRKAHADVALELICAEPFGAISIVFISMAVQLF</sequence>
<evidence type="ECO:0000313" key="1">
    <source>
        <dbReference type="EMBL" id="GAU42703.1"/>
    </source>
</evidence>
<accession>A0A2Z6NL37</accession>